<reference evidence="1" key="2">
    <citation type="submission" date="2020-06" db="EMBL/GenBank/DDBJ databases">
        <authorList>
            <person name="Sheffer M."/>
        </authorList>
    </citation>
    <scope>NUCLEOTIDE SEQUENCE</scope>
</reference>
<dbReference type="InterPro" id="IPR011990">
    <property type="entry name" value="TPR-like_helical_dom_sf"/>
</dbReference>
<dbReference type="PANTHER" id="PTHR46082">
    <property type="entry name" value="ATP/GTP-BINDING PROTEIN-RELATED"/>
    <property type="match status" value="1"/>
</dbReference>
<protein>
    <submittedName>
        <fullName evidence="1">Kinesin light chain like protein</fullName>
    </submittedName>
</protein>
<dbReference type="Proteomes" id="UP000807504">
    <property type="component" value="Unassembled WGS sequence"/>
</dbReference>
<gene>
    <name evidence="1" type="ORF">HNY73_000364</name>
</gene>
<organism evidence="1 2">
    <name type="scientific">Argiope bruennichi</name>
    <name type="common">Wasp spider</name>
    <name type="synonym">Aranea bruennichi</name>
    <dbReference type="NCBI Taxonomy" id="94029"/>
    <lineage>
        <taxon>Eukaryota</taxon>
        <taxon>Metazoa</taxon>
        <taxon>Ecdysozoa</taxon>
        <taxon>Arthropoda</taxon>
        <taxon>Chelicerata</taxon>
        <taxon>Arachnida</taxon>
        <taxon>Araneae</taxon>
        <taxon>Araneomorphae</taxon>
        <taxon>Entelegynae</taxon>
        <taxon>Araneoidea</taxon>
        <taxon>Araneidae</taxon>
        <taxon>Argiope</taxon>
    </lineage>
</organism>
<comment type="caution">
    <text evidence="1">The sequence shown here is derived from an EMBL/GenBank/DDBJ whole genome shotgun (WGS) entry which is preliminary data.</text>
</comment>
<evidence type="ECO:0000313" key="1">
    <source>
        <dbReference type="EMBL" id="KAF8795917.1"/>
    </source>
</evidence>
<sequence length="483" mass="55689">MEEEIYRPINAISKEANGEKALKILYMSAYFTPAKNMHLDMFSCLFNDNEEELDAAFLLLKKYYLVESHTKQAFSLKKTVQKEIRVFLRQNSKEEDVLRAAIDLQTFHLLKDEIQPNYIDHALSLLTLVRESDELIKISLGMPSHIVSAMRKHNRLGEAYIFGKEALNFLEKVVGENHAETLTLRHNLATILDAEGQHKKAVKILQELNEKDLKYSTIKEMTQSLVLRARELCELSKYKEALPLYQILIGEKTVLDTFDSEILTAWQDYALLLSDMGRHSEAISILEDVIPQQKKILDKDDPYGIVTRLSLGHVLQEQGNHTQAMKQFKDTLYESVKYNGELHRDTLRAERNIGVLLLHKGNYKEALKILEEAEKKFKQILPDSHPDVLCTRANIISSLISLNEYDEALQLSKDVYEAYKNKFSENHNEALTVKFNIGSIFLKQGRWNEAMNIFREVYEGFCNIFGPEHHKTVEVKIILELGS</sequence>
<dbReference type="PANTHER" id="PTHR46082:SF6">
    <property type="entry name" value="AAA+ ATPASE DOMAIN-CONTAINING PROTEIN-RELATED"/>
    <property type="match status" value="1"/>
</dbReference>
<dbReference type="SUPFAM" id="SSF48452">
    <property type="entry name" value="TPR-like"/>
    <property type="match status" value="2"/>
</dbReference>
<proteinExistence type="predicted"/>
<evidence type="ECO:0000313" key="2">
    <source>
        <dbReference type="Proteomes" id="UP000807504"/>
    </source>
</evidence>
<accession>A0A8T0FXW0</accession>
<dbReference type="AlphaFoldDB" id="A0A8T0FXW0"/>
<dbReference type="Gene3D" id="1.25.40.10">
    <property type="entry name" value="Tetratricopeptide repeat domain"/>
    <property type="match status" value="3"/>
</dbReference>
<dbReference type="Pfam" id="PF13424">
    <property type="entry name" value="TPR_12"/>
    <property type="match status" value="2"/>
</dbReference>
<dbReference type="InterPro" id="IPR053137">
    <property type="entry name" value="NLR-like"/>
</dbReference>
<keyword evidence="2" id="KW-1185">Reference proteome</keyword>
<name>A0A8T0FXW0_ARGBR</name>
<dbReference type="EMBL" id="JABXBU010000001">
    <property type="protein sequence ID" value="KAF8795917.1"/>
    <property type="molecule type" value="Genomic_DNA"/>
</dbReference>
<reference evidence="1" key="1">
    <citation type="journal article" date="2020" name="bioRxiv">
        <title>Chromosome-level reference genome of the European wasp spider Argiope bruennichi: a resource for studies on range expansion and evolutionary adaptation.</title>
        <authorList>
            <person name="Sheffer M.M."/>
            <person name="Hoppe A."/>
            <person name="Krehenwinkel H."/>
            <person name="Uhl G."/>
            <person name="Kuss A.W."/>
            <person name="Jensen L."/>
            <person name="Jensen C."/>
            <person name="Gillespie R.G."/>
            <person name="Hoff K.J."/>
            <person name="Prost S."/>
        </authorList>
    </citation>
    <scope>NUCLEOTIDE SEQUENCE</scope>
</reference>